<keyword evidence="3 5" id="KW-0653">Protein transport</keyword>
<organism evidence="7 8">
    <name type="scientific">Candolleomyces aberdarensis</name>
    <dbReference type="NCBI Taxonomy" id="2316362"/>
    <lineage>
        <taxon>Eukaryota</taxon>
        <taxon>Fungi</taxon>
        <taxon>Dikarya</taxon>
        <taxon>Basidiomycota</taxon>
        <taxon>Agaricomycotina</taxon>
        <taxon>Agaricomycetes</taxon>
        <taxon>Agaricomycetidae</taxon>
        <taxon>Agaricales</taxon>
        <taxon>Agaricineae</taxon>
        <taxon>Psathyrellaceae</taxon>
        <taxon>Candolleomyces</taxon>
    </lineage>
</organism>
<gene>
    <name evidence="7" type="ORF">EST38_g7625</name>
</gene>
<evidence type="ECO:0000256" key="4">
    <source>
        <dbReference type="ARBA" id="ARBA00023010"/>
    </source>
</evidence>
<comment type="similarity">
    <text evidence="1 5">Belongs to the small Tim family.</text>
</comment>
<dbReference type="OrthoDB" id="344165at2759"/>
<keyword evidence="8" id="KW-1185">Reference proteome</keyword>
<sequence>MSDSLQLDAATQNELQKFIAQETAQRKVNESVQKFTSLCWDKCITKVNSGRLAPSESDCLTNCVGRFLDASLQLVRDVENKRSLLGSSGL</sequence>
<dbReference type="GO" id="GO:0015031">
    <property type="term" value="P:protein transport"/>
    <property type="evidence" value="ECO:0007669"/>
    <property type="project" value="UniProtKB-KW"/>
</dbReference>
<dbReference type="Gene3D" id="1.10.287.810">
    <property type="entry name" value="Mitochondrial import inner membrane translocase subunit tim13 like domains"/>
    <property type="match status" value="1"/>
</dbReference>
<dbReference type="Pfam" id="PF02953">
    <property type="entry name" value="zf-Tim10_DDP"/>
    <property type="match status" value="1"/>
</dbReference>
<dbReference type="STRING" id="2316362.A0A4Q2DHI1"/>
<comment type="subunit">
    <text evidence="5">Heterohexamer.</text>
</comment>
<keyword evidence="5" id="KW-0813">Transport</keyword>
<dbReference type="EMBL" id="SDEE01000280">
    <property type="protein sequence ID" value="RXW18234.1"/>
    <property type="molecule type" value="Genomic_DNA"/>
</dbReference>
<keyword evidence="5" id="KW-0143">Chaperone</keyword>
<dbReference type="Proteomes" id="UP000290288">
    <property type="component" value="Unassembled WGS sequence"/>
</dbReference>
<dbReference type="InterPro" id="IPR035427">
    <property type="entry name" value="Tim10-like_dom_sf"/>
</dbReference>
<evidence type="ECO:0000256" key="5">
    <source>
        <dbReference type="RuleBase" id="RU367043"/>
    </source>
</evidence>
<proteinExistence type="inferred from homology"/>
<comment type="function">
    <text evidence="5">Mitochondrial intermembrane chaperone that participates in the import and insertion of some multi-pass transmembrane proteins into the mitochondrial inner membrane. Also required for the transfer of beta-barrel precursors from the TOM complex to the sorting and assembly machinery (SAM complex) of the outer membrane. Acts as a chaperone-like protein that protects the hydrophobic precursors from aggregation and guide them through the mitochondrial intermembrane space.</text>
</comment>
<name>A0A4Q2DHI1_9AGAR</name>
<dbReference type="AlphaFoldDB" id="A0A4Q2DHI1"/>
<keyword evidence="2 5" id="KW-0472">Membrane</keyword>
<evidence type="ECO:0000313" key="8">
    <source>
        <dbReference type="Proteomes" id="UP000290288"/>
    </source>
</evidence>
<evidence type="ECO:0000256" key="1">
    <source>
        <dbReference type="ARBA" id="ARBA00006720"/>
    </source>
</evidence>
<protein>
    <recommendedName>
        <fullName evidence="5">Mitochondrial import inner membrane translocase subunit</fullName>
    </recommendedName>
</protein>
<keyword evidence="2 5" id="KW-0999">Mitochondrion inner membrane</keyword>
<keyword evidence="5" id="KW-1015">Disulfide bond</keyword>
<evidence type="ECO:0000313" key="7">
    <source>
        <dbReference type="EMBL" id="RXW18234.1"/>
    </source>
</evidence>
<keyword evidence="5" id="KW-0496">Mitochondrion</keyword>
<accession>A0A4Q2DHI1</accession>
<reference evidence="7 8" key="1">
    <citation type="submission" date="2019-01" db="EMBL/GenBank/DDBJ databases">
        <title>Draft genome sequence of Psathyrella aberdarensis IHI B618.</title>
        <authorList>
            <person name="Buettner E."/>
            <person name="Kellner H."/>
        </authorList>
    </citation>
    <scope>NUCLEOTIDE SEQUENCE [LARGE SCALE GENOMIC DNA]</scope>
    <source>
        <strain evidence="7 8">IHI B618</strain>
    </source>
</reference>
<evidence type="ECO:0000259" key="6">
    <source>
        <dbReference type="Pfam" id="PF02953"/>
    </source>
</evidence>
<comment type="caution">
    <text evidence="7">The sequence shown here is derived from an EMBL/GenBank/DDBJ whole genome shotgun (WGS) entry which is preliminary data.</text>
</comment>
<comment type="subcellular location">
    <subcellularLocation>
        <location evidence="5">Mitochondrion inner membrane</location>
        <topology evidence="5">Peripheral membrane protein</topology>
        <orientation evidence="5">Intermembrane side</orientation>
    </subcellularLocation>
</comment>
<dbReference type="SUPFAM" id="SSF144122">
    <property type="entry name" value="Tim10-like"/>
    <property type="match status" value="1"/>
</dbReference>
<comment type="domain">
    <text evidence="5">The twin CX3C motif contains 4 conserved Cys residues that form 2 disulfide bonds in the mitochondrial intermembrane space.</text>
</comment>
<dbReference type="InterPro" id="IPR004217">
    <property type="entry name" value="Tim10-like"/>
</dbReference>
<dbReference type="GO" id="GO:0005743">
    <property type="term" value="C:mitochondrial inner membrane"/>
    <property type="evidence" value="ECO:0007669"/>
    <property type="project" value="UniProtKB-SubCell"/>
</dbReference>
<feature type="domain" description="Tim10-like" evidence="6">
    <location>
        <begin position="17"/>
        <end position="77"/>
    </location>
</feature>
<keyword evidence="4 5" id="KW-0811">Translocation</keyword>
<evidence type="ECO:0000256" key="3">
    <source>
        <dbReference type="ARBA" id="ARBA00022927"/>
    </source>
</evidence>
<evidence type="ECO:0000256" key="2">
    <source>
        <dbReference type="ARBA" id="ARBA00022792"/>
    </source>
</evidence>